<dbReference type="InterPro" id="IPR046226">
    <property type="entry name" value="DUF6259"/>
</dbReference>
<sequence>MRLENDYLSISFDHETGSITSIFDKEKQLEYIQEKQHAVPFRVEIEDKRISEFEDFTQTSLGDEGFAFTWKVQSNLHVSAQVTLSKDKKEVSFTSEVDNRSTYSVISIEYPIIPNLGMITEDGKNDYLAHSFATGFRIHNPSIHFKKDWRGFTYMPYPESFSGSTMQFFSYYGQGKGGLYFAAYDPDSYLKWLNFYKNDHDLLEASFIHACEDIGAQKGMKVEYPIVVSLLDGLDWYEAADKYKQWAHNQYWCQNGKVVDLPNEEKPTWLLEEMGVSTFGINAGVDRTKWLEKYHEYIETKMFHILGPDWPKTNQDFHNRFPGGIGDWFPTRFNEKNLKAIKAYGDKYAPFEFGYLFNVNGSDGELGKKAMQKIPKSPTKSIDKYVFPILCPTEEFTQNLHVERDVQLLKEKDVDAVYYDISANNVMMNCTDESHQHTIGAGRQIALAFRDNYINTKQALREEAQGKYVPMGTEMMNEIFLDVLDYYQARAGGQPASMLEGWNIKHLLISGEAELIPMFAYVYHEYGAVRLDGWGKLVNEIGDLFYYTVARTYLWGGLYELNYEYSPMEAIDGEENSPEEHYFSFQPKGYEFDPERAKYVGQFANLRTGMGNKYLAYGKMLRPLDFSSNKVKLSWYHYNCGENSPDYDAKGELVVDSIVHSAWQYKNESIGVFFANVSEESQNVTFALDKENIELYNERLHVYQGQTRLDANEDGTITFSINPRSVIMLEVK</sequence>
<evidence type="ECO:0000313" key="3">
    <source>
        <dbReference type="Proteomes" id="UP001596147"/>
    </source>
</evidence>
<feature type="domain" description="DUF6259" evidence="1">
    <location>
        <begin position="221"/>
        <end position="527"/>
    </location>
</feature>
<dbReference type="EMBL" id="JBHSMC010000025">
    <property type="protein sequence ID" value="MFC5466364.1"/>
    <property type="molecule type" value="Genomic_DNA"/>
</dbReference>
<evidence type="ECO:0000313" key="2">
    <source>
        <dbReference type="EMBL" id="MFC5466364.1"/>
    </source>
</evidence>
<dbReference type="InterPro" id="IPR011013">
    <property type="entry name" value="Gal_mutarotase_sf_dom"/>
</dbReference>
<reference evidence="3" key="1">
    <citation type="journal article" date="2019" name="Int. J. Syst. Evol. Microbiol.">
        <title>The Global Catalogue of Microorganisms (GCM) 10K type strain sequencing project: providing services to taxonomists for standard genome sequencing and annotation.</title>
        <authorList>
            <consortium name="The Broad Institute Genomics Platform"/>
            <consortium name="The Broad Institute Genome Sequencing Center for Infectious Disease"/>
            <person name="Wu L."/>
            <person name="Ma J."/>
        </authorList>
    </citation>
    <scope>NUCLEOTIDE SEQUENCE [LARGE SCALE GENOMIC DNA]</scope>
    <source>
        <strain evidence="3">CGMCC 1.12237</strain>
    </source>
</reference>
<comment type="caution">
    <text evidence="2">The sequence shown here is derived from an EMBL/GenBank/DDBJ whole genome shotgun (WGS) entry which is preliminary data.</text>
</comment>
<dbReference type="Pfam" id="PF19773">
    <property type="entry name" value="DUF6259"/>
    <property type="match status" value="1"/>
</dbReference>
<name>A0ABW0LKE5_9BACI</name>
<proteinExistence type="predicted"/>
<dbReference type="SUPFAM" id="SSF74650">
    <property type="entry name" value="Galactose mutarotase-like"/>
    <property type="match status" value="1"/>
</dbReference>
<dbReference type="Proteomes" id="UP001596147">
    <property type="component" value="Unassembled WGS sequence"/>
</dbReference>
<keyword evidence="3" id="KW-1185">Reference proteome</keyword>
<dbReference type="RefSeq" id="WP_382354290.1">
    <property type="nucleotide sequence ID" value="NZ_JBHSMC010000025.1"/>
</dbReference>
<accession>A0ABW0LKE5</accession>
<organism evidence="2 3">
    <name type="scientific">Lederbergia graminis</name>
    <dbReference type="NCBI Taxonomy" id="735518"/>
    <lineage>
        <taxon>Bacteria</taxon>
        <taxon>Bacillati</taxon>
        <taxon>Bacillota</taxon>
        <taxon>Bacilli</taxon>
        <taxon>Bacillales</taxon>
        <taxon>Bacillaceae</taxon>
        <taxon>Lederbergia</taxon>
    </lineage>
</organism>
<gene>
    <name evidence="2" type="ORF">ACFPM4_16715</name>
</gene>
<evidence type="ECO:0000259" key="1">
    <source>
        <dbReference type="Pfam" id="PF19773"/>
    </source>
</evidence>
<protein>
    <submittedName>
        <fullName evidence="2">DUF6259 domain-containing protein</fullName>
    </submittedName>
</protein>